<dbReference type="PANTHER" id="PTHR43139">
    <property type="entry name" value="SI:DKEY-122A22.2"/>
    <property type="match status" value="1"/>
</dbReference>
<dbReference type="InterPro" id="IPR029058">
    <property type="entry name" value="AB_hydrolase_fold"/>
</dbReference>
<organism evidence="3 4">
    <name type="scientific">Cellulosimicrobium aquatile</name>
    <dbReference type="NCBI Taxonomy" id="1612203"/>
    <lineage>
        <taxon>Bacteria</taxon>
        <taxon>Bacillati</taxon>
        <taxon>Actinomycetota</taxon>
        <taxon>Actinomycetes</taxon>
        <taxon>Micrococcales</taxon>
        <taxon>Promicromonosporaceae</taxon>
        <taxon>Cellulosimicrobium</taxon>
    </lineage>
</organism>
<sequence>MTTPDAVGRHPATPPDGSGADEVSVVLLHGGNVASWMWEPQVEHLADLDVRTPDLPGFGSRAAEDVVSLDATADDVAALVAALPAGRAVHLVGLSYGGIVALRAAARHPGLVRSVLASGAAVDGVPGLAGAVGRAQLRVWDRRWYWEAQARAFRLPADARDVFVRTGLAIRRDNMARTLRDVYGGCWPTGLEASGTRVLAVAGSRDLRAARSALGTIARRVPDAVVRLAPGMHHQWSAEDPDLFSAMIRSWVVDGVAHPRLVPPAGRA</sequence>
<dbReference type="InterPro" id="IPR000073">
    <property type="entry name" value="AB_hydrolase_1"/>
</dbReference>
<feature type="region of interest" description="Disordered" evidence="1">
    <location>
        <begin position="1"/>
        <end position="21"/>
    </location>
</feature>
<evidence type="ECO:0000313" key="3">
    <source>
        <dbReference type="EMBL" id="SIQ43250.1"/>
    </source>
</evidence>
<evidence type="ECO:0000259" key="2">
    <source>
        <dbReference type="Pfam" id="PF12697"/>
    </source>
</evidence>
<reference evidence="4" key="1">
    <citation type="submission" date="2017-01" db="EMBL/GenBank/DDBJ databases">
        <authorList>
            <person name="Varghese N."/>
            <person name="Submissions S."/>
        </authorList>
    </citation>
    <scope>NUCLEOTIDE SEQUENCE [LARGE SCALE GENOMIC DNA]</scope>
    <source>
        <strain evidence="4">3bp</strain>
    </source>
</reference>
<dbReference type="GO" id="GO:0003824">
    <property type="term" value="F:catalytic activity"/>
    <property type="evidence" value="ECO:0007669"/>
    <property type="project" value="UniProtKB-ARBA"/>
</dbReference>
<dbReference type="EMBL" id="FTMI01000004">
    <property type="protein sequence ID" value="SIQ43250.1"/>
    <property type="molecule type" value="Genomic_DNA"/>
</dbReference>
<name>A0A1N6SQ77_9MICO</name>
<evidence type="ECO:0000313" key="4">
    <source>
        <dbReference type="Proteomes" id="UP000186235"/>
    </source>
</evidence>
<dbReference type="AlphaFoldDB" id="A0A1N6SQ77"/>
<protein>
    <submittedName>
        <fullName evidence="3">Pimeloyl-ACP methyl ester carboxylesterase</fullName>
    </submittedName>
</protein>
<dbReference type="SUPFAM" id="SSF53474">
    <property type="entry name" value="alpha/beta-Hydrolases"/>
    <property type="match status" value="1"/>
</dbReference>
<gene>
    <name evidence="3" type="ORF">SAMN05518682_2454</name>
</gene>
<dbReference type="PANTHER" id="PTHR43139:SF52">
    <property type="entry name" value="SI:DKEY-122A22.2"/>
    <property type="match status" value="1"/>
</dbReference>
<accession>A0A1N6SQ77</accession>
<dbReference type="Gene3D" id="3.40.50.1820">
    <property type="entry name" value="alpha/beta hydrolase"/>
    <property type="match status" value="1"/>
</dbReference>
<dbReference type="Proteomes" id="UP000186235">
    <property type="component" value="Unassembled WGS sequence"/>
</dbReference>
<keyword evidence="4" id="KW-1185">Reference proteome</keyword>
<dbReference type="InterPro" id="IPR052370">
    <property type="entry name" value="Meta-cleavage_hydrolase"/>
</dbReference>
<evidence type="ECO:0000256" key="1">
    <source>
        <dbReference type="SAM" id="MobiDB-lite"/>
    </source>
</evidence>
<feature type="domain" description="AB hydrolase-1" evidence="2">
    <location>
        <begin position="25"/>
        <end position="245"/>
    </location>
</feature>
<dbReference type="RefSeq" id="WP_083711834.1">
    <property type="nucleotide sequence ID" value="NZ_FTMI01000004.1"/>
</dbReference>
<dbReference type="Pfam" id="PF12697">
    <property type="entry name" value="Abhydrolase_6"/>
    <property type="match status" value="1"/>
</dbReference>
<proteinExistence type="predicted"/>